<accession>A0A976SG64</accession>
<sequence>MSDRNLSTTFSSWKDRLTYIVAEAQLLVIGIAISVGILLLLVRPSVPGVPPVAVGIAVALMLLGPPLFGLFAVGAEKLRNRHRETVYHINGVTDTREKYYVAPELWEQKTVDGPSPYVVNDGDAYEVREFEHFEDMDELRVIGCYMSQLADSKLVTSKAMLEDVHGDLVDAFLQLNRLRGRISKMGLEIQSDVINQEAEADERGLMNPKTTVKDHFDAAKSDVEDKAREDIEDVDGYEDEYIRRHGEHAPRSRPDPRLYDTVEGFDHPAQADGGESE</sequence>
<feature type="transmembrane region" description="Helical" evidence="2">
    <location>
        <begin position="53"/>
        <end position="73"/>
    </location>
</feature>
<organism evidence="3 4">
    <name type="scientific">Saline Natrinema sp. J7-1 virus 2</name>
    <dbReference type="NCBI Taxonomy" id="2847286"/>
    <lineage>
        <taxon>Viruses</taxon>
        <taxon>Monodnaviria</taxon>
        <taxon>Trapavirae</taxon>
        <taxon>Saleviricota</taxon>
        <taxon>Huolimaviricetes</taxon>
        <taxon>Haloruvirales</taxon>
        <taxon>Pleolipoviridae</taxon>
        <taxon>Betapleolipovirus</taxon>
        <taxon>Betapleolipovirus integrationis</taxon>
        <taxon>Betapleolipovirus SNJ2</taxon>
    </lineage>
</organism>
<dbReference type="Proteomes" id="UP001058726">
    <property type="component" value="Segment"/>
</dbReference>
<keyword evidence="2" id="KW-1133">Transmembrane helix</keyword>
<reference evidence="3" key="2">
    <citation type="journal article" date="2018" name="Nucleic Acids Res.">
        <title>A novel family of tyrosine integrases encoded by the temperate pleolipovirus SNJ2.</title>
        <authorList>
            <person name="Wang J."/>
            <person name="Liu Y."/>
            <person name="Liu Y."/>
            <person name="Du K."/>
            <person name="Xu S."/>
            <person name="Wang Y."/>
            <person name="Krupovic M."/>
            <person name="Chen X."/>
        </authorList>
    </citation>
    <scope>NUCLEOTIDE SEQUENCE</scope>
</reference>
<feature type="compositionally biased region" description="Acidic residues" evidence="1">
    <location>
        <begin position="230"/>
        <end position="239"/>
    </location>
</feature>
<feature type="compositionally biased region" description="Basic and acidic residues" evidence="1">
    <location>
        <begin position="240"/>
        <end position="266"/>
    </location>
</feature>
<keyword evidence="4" id="KW-1185">Reference proteome</keyword>
<protein>
    <submittedName>
        <fullName evidence="3">Uncharacterized protein</fullName>
    </submittedName>
</protein>
<evidence type="ECO:0000256" key="2">
    <source>
        <dbReference type="SAM" id="Phobius"/>
    </source>
</evidence>
<keyword evidence="2" id="KW-0812">Transmembrane</keyword>
<feature type="transmembrane region" description="Helical" evidence="2">
    <location>
        <begin position="20"/>
        <end position="41"/>
    </location>
</feature>
<keyword evidence="2" id="KW-0472">Membrane</keyword>
<gene>
    <name evidence="3" type="ORF">SNJ2_gp15</name>
</gene>
<reference evidence="3" key="3">
    <citation type="submission" date="2022-07" db="EMBL/GenBank/DDBJ databases">
        <authorList>
            <person name="Liu Y."/>
            <person name="Wang J."/>
            <person name="Liu Y."/>
            <person name="Wang Y."/>
            <person name="Zhang Z."/>
            <person name="Oksanen H.M."/>
            <person name="Bamford D.H."/>
            <person name="Chen X."/>
        </authorList>
    </citation>
    <scope>NUCLEOTIDE SEQUENCE</scope>
</reference>
<proteinExistence type="predicted"/>
<dbReference type="EMBL" id="OP012469">
    <property type="protein sequence ID" value="UUT36786.1"/>
    <property type="molecule type" value="Genomic_DNA"/>
</dbReference>
<reference evidence="3" key="1">
    <citation type="journal article" date="2015" name="Mol. Microbiol.">
        <title>Identification and characterization of SNJ2, the first temperate pleolipovirus integrating into the genome of the SNJ1-lysogenic archaeal strain.</title>
        <authorList>
            <person name="Liu Y"/>
            <person name="Wang J"/>
            <person name="Liu Y"/>
            <person name="Wang Y"/>
            <person name="Zhang Z"/>
            <person name="Oksanen HM"/>
            <person name="Bamford DH"/>
            <person name="Chen X."/>
        </authorList>
    </citation>
    <scope>NUCLEOTIDE SEQUENCE</scope>
</reference>
<name>A0A976SG64_9VIRU</name>
<evidence type="ECO:0000256" key="1">
    <source>
        <dbReference type="SAM" id="MobiDB-lite"/>
    </source>
</evidence>
<evidence type="ECO:0000313" key="3">
    <source>
        <dbReference type="EMBL" id="UUT36786.1"/>
    </source>
</evidence>
<feature type="region of interest" description="Disordered" evidence="1">
    <location>
        <begin position="222"/>
        <end position="277"/>
    </location>
</feature>
<evidence type="ECO:0000313" key="4">
    <source>
        <dbReference type="Proteomes" id="UP001058726"/>
    </source>
</evidence>